<protein>
    <recommendedName>
        <fullName evidence="8">Obg-like ATPase 1</fullName>
    </recommendedName>
</protein>
<dbReference type="Gene3D" id="1.10.150.300">
    <property type="entry name" value="TGS-like domain"/>
    <property type="match status" value="1"/>
</dbReference>
<evidence type="ECO:0000313" key="7">
    <source>
        <dbReference type="Proteomes" id="UP000323011"/>
    </source>
</evidence>
<dbReference type="Proteomes" id="UP000323011">
    <property type="component" value="Unassembled WGS sequence"/>
</dbReference>
<dbReference type="AlphaFoldDB" id="A0A5A8CX48"/>
<accession>A0A5A8CX48</accession>
<proteinExistence type="predicted"/>
<organism evidence="6 7">
    <name type="scientific">Cafeteria roenbergensis</name>
    <name type="common">Marine flagellate</name>
    <dbReference type="NCBI Taxonomy" id="33653"/>
    <lineage>
        <taxon>Eukaryota</taxon>
        <taxon>Sar</taxon>
        <taxon>Stramenopiles</taxon>
        <taxon>Bigyra</taxon>
        <taxon>Opalozoa</taxon>
        <taxon>Bicosoecida</taxon>
        <taxon>Cafeteriaceae</taxon>
        <taxon>Cafeteria</taxon>
    </lineage>
</organism>
<evidence type="ECO:0000259" key="3">
    <source>
        <dbReference type="PROSITE" id="PS51710"/>
    </source>
</evidence>
<dbReference type="PROSITE" id="PS51880">
    <property type="entry name" value="TGS"/>
    <property type="match status" value="1"/>
</dbReference>
<dbReference type="SUPFAM" id="SSF52540">
    <property type="entry name" value="P-loop containing nucleoside triphosphate hydrolases"/>
    <property type="match status" value="1"/>
</dbReference>
<dbReference type="CDD" id="cd01900">
    <property type="entry name" value="YchF"/>
    <property type="match status" value="1"/>
</dbReference>
<keyword evidence="2" id="KW-0067">ATP-binding</keyword>
<reference evidence="6 7" key="1">
    <citation type="submission" date="2019-07" db="EMBL/GenBank/DDBJ databases">
        <title>Genomes of Cafeteria roenbergensis.</title>
        <authorList>
            <person name="Fischer M.G."/>
            <person name="Hackl T."/>
            <person name="Roman M."/>
        </authorList>
    </citation>
    <scope>NUCLEOTIDE SEQUENCE [LARGE SCALE GENOMIC DNA]</scope>
    <source>
        <strain evidence="6 7">BVI</strain>
    </source>
</reference>
<dbReference type="InterPro" id="IPR031167">
    <property type="entry name" value="G_OBG"/>
</dbReference>
<dbReference type="GO" id="GO:0005524">
    <property type="term" value="F:ATP binding"/>
    <property type="evidence" value="ECO:0007669"/>
    <property type="project" value="UniProtKB-KW"/>
</dbReference>
<dbReference type="InterPro" id="IPR041706">
    <property type="entry name" value="YchF_N"/>
</dbReference>
<gene>
    <name evidence="5" type="ORF">CROE0942_LOCUS3066</name>
    <name evidence="6" type="ORF">FNF29_01183</name>
</gene>
<dbReference type="CDD" id="cd04867">
    <property type="entry name" value="TGS_YchF_OLA1"/>
    <property type="match status" value="1"/>
</dbReference>
<dbReference type="Pfam" id="PF01926">
    <property type="entry name" value="MMR_HSR1"/>
    <property type="match status" value="1"/>
</dbReference>
<dbReference type="InterPro" id="IPR012676">
    <property type="entry name" value="TGS-like"/>
</dbReference>
<dbReference type="InterPro" id="IPR006073">
    <property type="entry name" value="GTP-bd"/>
</dbReference>
<dbReference type="Gene3D" id="3.40.50.300">
    <property type="entry name" value="P-loop containing nucleotide triphosphate hydrolases"/>
    <property type="match status" value="1"/>
</dbReference>
<sequence length="435" mass="47090">MPPKKGKAAAAGAAAKPILGRPTNNVSMGIVGLPNIGKSTFFNLMCNMSVAAENYPFCTIDPTDARVPVPDDRFDWLVDHFKPKSEVPAVLSTTDIAGLVKGAAEGKGLGNAFLSHIAAVDGIFHLCRGFPGEKVGHVEGSVDPVRDLEIIHRELLLKDIAALRAYIVKHARNVGRNLGGKTAKAEFMVCVKALNWVLHGEFTGSADEWAAGLMDVSKKAAAAAVEEADAEAEGEEAEAKPLGRDIRAAPWAAEDIDTVNKFQLLTAKPMVYLINLSMKQYTSQKCKWIAPVKEFIKARGCGEKLVPFSAAFEQKFVEMGPTAERDSWLKEVGVKTMIPKIIKAGYKALHLVHFFTCGADEVKAWTVRANSTAPKAAGVIHTDFEKGFICAEVQKYSDLHELGSEAAVKSAGKLRTEGKTYVVEDADIMFFKFNV</sequence>
<dbReference type="InterPro" id="IPR013029">
    <property type="entry name" value="YchF_C"/>
</dbReference>
<dbReference type="SUPFAM" id="SSF81271">
    <property type="entry name" value="TGS-like"/>
    <property type="match status" value="1"/>
</dbReference>
<evidence type="ECO:0008006" key="8">
    <source>
        <dbReference type="Google" id="ProtNLM"/>
    </source>
</evidence>
<dbReference type="EMBL" id="HBET01004622">
    <property type="protein sequence ID" value="CAD8558731.1"/>
    <property type="molecule type" value="Transcribed_RNA"/>
</dbReference>
<dbReference type="Gene3D" id="3.10.20.30">
    <property type="match status" value="1"/>
</dbReference>
<reference evidence="5" key="2">
    <citation type="submission" date="2021-01" db="EMBL/GenBank/DDBJ databases">
        <authorList>
            <person name="Corre E."/>
            <person name="Pelletier E."/>
            <person name="Niang G."/>
            <person name="Scheremetjew M."/>
            <person name="Finn R."/>
            <person name="Kale V."/>
            <person name="Holt S."/>
            <person name="Cochrane G."/>
            <person name="Meng A."/>
            <person name="Brown T."/>
            <person name="Cohen L."/>
        </authorList>
    </citation>
    <scope>NUCLEOTIDE SEQUENCE</scope>
    <source>
        <strain evidence="5">E4-10</strain>
    </source>
</reference>
<evidence type="ECO:0000256" key="1">
    <source>
        <dbReference type="ARBA" id="ARBA00022741"/>
    </source>
</evidence>
<dbReference type="PANTHER" id="PTHR23305:SF11">
    <property type="entry name" value="OBG-LIKE ATPASE 1"/>
    <property type="match status" value="1"/>
</dbReference>
<dbReference type="GO" id="GO:0016887">
    <property type="term" value="F:ATP hydrolysis activity"/>
    <property type="evidence" value="ECO:0007669"/>
    <property type="project" value="TreeGrafter"/>
</dbReference>
<name>A0A5A8CX48_CAFRO</name>
<feature type="domain" description="TGS" evidence="4">
    <location>
        <begin position="350"/>
        <end position="433"/>
    </location>
</feature>
<keyword evidence="7" id="KW-1185">Reference proteome</keyword>
<dbReference type="InterPro" id="IPR012675">
    <property type="entry name" value="Beta-grasp_dom_sf"/>
</dbReference>
<dbReference type="PROSITE" id="PS51710">
    <property type="entry name" value="G_OBG"/>
    <property type="match status" value="1"/>
</dbReference>
<dbReference type="OMA" id="DFHDLCE"/>
<dbReference type="FunFam" id="3.10.20.30:FF:000001">
    <property type="entry name" value="Ribosome-binding ATPase YchF"/>
    <property type="match status" value="1"/>
</dbReference>
<dbReference type="InterPro" id="IPR023192">
    <property type="entry name" value="TGS-like_dom_sf"/>
</dbReference>
<dbReference type="InterPro" id="IPR027417">
    <property type="entry name" value="P-loop_NTPase"/>
</dbReference>
<dbReference type="InterPro" id="IPR004095">
    <property type="entry name" value="TGS"/>
</dbReference>
<evidence type="ECO:0000256" key="2">
    <source>
        <dbReference type="ARBA" id="ARBA00022840"/>
    </source>
</evidence>
<dbReference type="EMBL" id="VLTN01000004">
    <property type="protein sequence ID" value="KAA0156391.1"/>
    <property type="molecule type" value="Genomic_DNA"/>
</dbReference>
<evidence type="ECO:0000313" key="6">
    <source>
        <dbReference type="EMBL" id="KAA0156391.1"/>
    </source>
</evidence>
<keyword evidence="1" id="KW-0547">Nucleotide-binding</keyword>
<dbReference type="PRINTS" id="PR00326">
    <property type="entry name" value="GTP1OBG"/>
</dbReference>
<evidence type="ECO:0000313" key="5">
    <source>
        <dbReference type="EMBL" id="CAD8558731.1"/>
    </source>
</evidence>
<evidence type="ECO:0000259" key="4">
    <source>
        <dbReference type="PROSITE" id="PS51880"/>
    </source>
</evidence>
<feature type="domain" description="OBG-type G" evidence="3">
    <location>
        <begin position="26"/>
        <end position="328"/>
    </location>
</feature>
<dbReference type="PANTHER" id="PTHR23305">
    <property type="entry name" value="OBG GTPASE FAMILY"/>
    <property type="match status" value="1"/>
</dbReference>
<dbReference type="GO" id="GO:0005737">
    <property type="term" value="C:cytoplasm"/>
    <property type="evidence" value="ECO:0007669"/>
    <property type="project" value="TreeGrafter"/>
</dbReference>
<dbReference type="Pfam" id="PF06071">
    <property type="entry name" value="YchF-GTPase_C"/>
    <property type="match status" value="1"/>
</dbReference>
<dbReference type="GO" id="GO:0005525">
    <property type="term" value="F:GTP binding"/>
    <property type="evidence" value="ECO:0007669"/>
    <property type="project" value="InterPro"/>
</dbReference>